<feature type="domain" description="Acyltransferase 3" evidence="2">
    <location>
        <begin position="8"/>
        <end position="324"/>
    </location>
</feature>
<keyword evidence="4" id="KW-0012">Acyltransferase</keyword>
<feature type="domain" description="SGNH" evidence="3">
    <location>
        <begin position="392"/>
        <end position="644"/>
    </location>
</feature>
<name>A0A498D7X0_9GAMM</name>
<proteinExistence type="predicted"/>
<dbReference type="GO" id="GO:0009103">
    <property type="term" value="P:lipopolysaccharide biosynthetic process"/>
    <property type="evidence" value="ECO:0007669"/>
    <property type="project" value="TreeGrafter"/>
</dbReference>
<reference evidence="4 5" key="1">
    <citation type="submission" date="2018-09" db="EMBL/GenBank/DDBJ databases">
        <title>The draft genome of Acinetobacter sp. strains.</title>
        <authorList>
            <person name="Qin J."/>
            <person name="Feng Y."/>
            <person name="Zong Z."/>
        </authorList>
    </citation>
    <scope>NUCLEOTIDE SEQUENCE [LARGE SCALE GENOMIC DNA]</scope>
    <source>
        <strain evidence="4 5">WCHAc060003</strain>
    </source>
</reference>
<feature type="transmembrane region" description="Helical" evidence="1">
    <location>
        <begin position="12"/>
        <end position="28"/>
    </location>
</feature>
<feature type="transmembrane region" description="Helical" evidence="1">
    <location>
        <begin position="75"/>
        <end position="94"/>
    </location>
</feature>
<evidence type="ECO:0000256" key="1">
    <source>
        <dbReference type="SAM" id="Phobius"/>
    </source>
</evidence>
<accession>A0A498D7X0</accession>
<keyword evidence="1" id="KW-0812">Transmembrane</keyword>
<keyword evidence="4" id="KW-0808">Transferase</keyword>
<dbReference type="PANTHER" id="PTHR23028">
    <property type="entry name" value="ACETYLTRANSFERASE"/>
    <property type="match status" value="1"/>
</dbReference>
<feature type="transmembrane region" description="Helical" evidence="1">
    <location>
        <begin position="344"/>
        <end position="362"/>
    </location>
</feature>
<feature type="transmembrane region" description="Helical" evidence="1">
    <location>
        <begin position="193"/>
        <end position="212"/>
    </location>
</feature>
<evidence type="ECO:0000259" key="3">
    <source>
        <dbReference type="Pfam" id="PF19040"/>
    </source>
</evidence>
<protein>
    <submittedName>
        <fullName evidence="4">Acyltransferase</fullName>
    </submittedName>
</protein>
<dbReference type="PANTHER" id="PTHR23028:SF53">
    <property type="entry name" value="ACYL_TRANSF_3 DOMAIN-CONTAINING PROTEIN"/>
    <property type="match status" value="1"/>
</dbReference>
<dbReference type="InterPro" id="IPR043968">
    <property type="entry name" value="SGNH"/>
</dbReference>
<dbReference type="GO" id="GO:0016020">
    <property type="term" value="C:membrane"/>
    <property type="evidence" value="ECO:0007669"/>
    <property type="project" value="TreeGrafter"/>
</dbReference>
<keyword evidence="1" id="KW-1133">Transmembrane helix</keyword>
<dbReference type="RefSeq" id="WP_117006782.1">
    <property type="nucleotide sequence ID" value="NZ_RCHD01000002.1"/>
</dbReference>
<dbReference type="AlphaFoldDB" id="A0A498D7X0"/>
<feature type="transmembrane region" description="Helical" evidence="1">
    <location>
        <begin position="144"/>
        <end position="160"/>
    </location>
</feature>
<keyword evidence="1" id="KW-0472">Membrane</keyword>
<dbReference type="EMBL" id="RCHD01000002">
    <property type="protein sequence ID" value="RLL38746.1"/>
    <property type="molecule type" value="Genomic_DNA"/>
</dbReference>
<dbReference type="Pfam" id="PF19040">
    <property type="entry name" value="SGNH"/>
    <property type="match status" value="1"/>
</dbReference>
<feature type="transmembrane region" description="Helical" evidence="1">
    <location>
        <begin position="167"/>
        <end position="187"/>
    </location>
</feature>
<feature type="transmembrane region" description="Helical" evidence="1">
    <location>
        <begin position="34"/>
        <end position="54"/>
    </location>
</feature>
<dbReference type="InterPro" id="IPR050879">
    <property type="entry name" value="Acyltransferase_3"/>
</dbReference>
<feature type="transmembrane region" description="Helical" evidence="1">
    <location>
        <begin position="284"/>
        <end position="301"/>
    </location>
</feature>
<evidence type="ECO:0000313" key="4">
    <source>
        <dbReference type="EMBL" id="RLL38746.1"/>
    </source>
</evidence>
<dbReference type="InterPro" id="IPR002656">
    <property type="entry name" value="Acyl_transf_3_dom"/>
</dbReference>
<comment type="caution">
    <text evidence="4">The sequence shown here is derived from an EMBL/GenBank/DDBJ whole genome shotgun (WGS) entry which is preliminary data.</text>
</comment>
<dbReference type="Pfam" id="PF01757">
    <property type="entry name" value="Acyl_transf_3"/>
    <property type="match status" value="1"/>
</dbReference>
<evidence type="ECO:0000313" key="5">
    <source>
        <dbReference type="Proteomes" id="UP000267166"/>
    </source>
</evidence>
<sequence length="649" mass="74587">MHNKNFRYDINGLRAYAVILVVLFHFGITGFAVGFIGVDIFFVISGFLMTSIVIKGLERGNFSLLNFYLARGIRIVPALFVVSTIILILGWFFLLPADYKALAKHTLSSINFFSNIVYWRESGYFDTDSHNKALLHTWSLSVEWQFYLVFPIIVSLIYKIKRSRRFMLSFLILGTILSFILSVIITAKNPSAGFFLLPTRAWEMLLGGLIFFIPKEKVQCKKSLEIIGFLIIGISCYIFSTNTLWPSYNAILPALGAFLILLAHQQNSIFTKGSIFQWLGNNSYSIYLWHWPIVFFLHYFYKNDDYVFIILGIMSSIILGWISYTYIENPIRKNLSNLSRLKAYIVWFLSIAVLSFICILIFKYDGVKNRFSNEINNIINYTNDINPRRDECLGKQDDSQVKKCTYGNGPLSLIVVGDSHASAMLNGVISSLPNNTSLISFTISGCPTVKNLKKTNMPEYSCGERVKDIINDVKANYSTDIPILVINRANAIFKGEPENDKSDQPIRYINSPSLEFNEDYYVQMRNAYIDTLKDLATSHKVYITRPTPEAKKEISNLTAKILRYQLPTKDLTITWKEYYERSKQTWNAQDMAAQSSKNIQIIDLSKEFCDKKTCYFTQNNLPLFYDDDHMSWTASLKLTHIFKKEIFGN</sequence>
<feature type="transmembrane region" description="Helical" evidence="1">
    <location>
        <begin position="224"/>
        <end position="240"/>
    </location>
</feature>
<feature type="transmembrane region" description="Helical" evidence="1">
    <location>
        <begin position="307"/>
        <end position="324"/>
    </location>
</feature>
<dbReference type="Proteomes" id="UP000267166">
    <property type="component" value="Unassembled WGS sequence"/>
</dbReference>
<dbReference type="GO" id="GO:0016747">
    <property type="term" value="F:acyltransferase activity, transferring groups other than amino-acyl groups"/>
    <property type="evidence" value="ECO:0007669"/>
    <property type="project" value="InterPro"/>
</dbReference>
<organism evidence="4 5">
    <name type="scientific">Acinetobacter cumulans</name>
    <dbReference type="NCBI Taxonomy" id="2136182"/>
    <lineage>
        <taxon>Bacteria</taxon>
        <taxon>Pseudomonadati</taxon>
        <taxon>Pseudomonadota</taxon>
        <taxon>Gammaproteobacteria</taxon>
        <taxon>Moraxellales</taxon>
        <taxon>Moraxellaceae</taxon>
        <taxon>Acinetobacter</taxon>
    </lineage>
</organism>
<evidence type="ECO:0000259" key="2">
    <source>
        <dbReference type="Pfam" id="PF01757"/>
    </source>
</evidence>
<gene>
    <name evidence="4" type="ORF">D9K80_01000</name>
</gene>